<evidence type="ECO:0000256" key="9">
    <source>
        <dbReference type="ARBA" id="ARBA00022989"/>
    </source>
</evidence>
<gene>
    <name evidence="16" type="ORF">ABR189_19455</name>
</gene>
<keyword evidence="3" id="KW-0444">Lipid biosynthesis</keyword>
<dbReference type="InterPro" id="IPR014430">
    <property type="entry name" value="Scs7"/>
</dbReference>
<comment type="cofactor">
    <cofactor evidence="1">
        <name>Zn(2+)</name>
        <dbReference type="ChEBI" id="CHEBI:29105"/>
    </cofactor>
</comment>
<dbReference type="PANTHER" id="PTHR12863">
    <property type="entry name" value="FATTY ACID HYDROXYLASE"/>
    <property type="match status" value="1"/>
</dbReference>
<keyword evidence="13" id="KW-0275">Fatty acid biosynthesis</keyword>
<keyword evidence="10" id="KW-0560">Oxidoreductase</keyword>
<evidence type="ECO:0000256" key="11">
    <source>
        <dbReference type="ARBA" id="ARBA00023098"/>
    </source>
</evidence>
<organism evidence="16 17">
    <name type="scientific">Chitinophaga defluvii</name>
    <dbReference type="NCBI Taxonomy" id="3163343"/>
    <lineage>
        <taxon>Bacteria</taxon>
        <taxon>Pseudomonadati</taxon>
        <taxon>Bacteroidota</taxon>
        <taxon>Chitinophagia</taxon>
        <taxon>Chitinophagales</taxon>
        <taxon>Chitinophagaceae</taxon>
        <taxon>Chitinophaga</taxon>
    </lineage>
</organism>
<evidence type="ECO:0000256" key="6">
    <source>
        <dbReference type="ARBA" id="ARBA00022824"/>
    </source>
</evidence>
<reference evidence="16 17" key="1">
    <citation type="submission" date="2024-06" db="EMBL/GenBank/DDBJ databases">
        <title>Chitinophaga defluvii sp. nov., isolated from municipal sewage.</title>
        <authorList>
            <person name="Zhang L."/>
        </authorList>
    </citation>
    <scope>NUCLEOTIDE SEQUENCE [LARGE SCALE GENOMIC DNA]</scope>
    <source>
        <strain evidence="16 17">H8</strain>
    </source>
</reference>
<keyword evidence="8" id="KW-0862">Zinc</keyword>
<evidence type="ECO:0000313" key="16">
    <source>
        <dbReference type="EMBL" id="MET6999574.1"/>
    </source>
</evidence>
<dbReference type="Pfam" id="PF04116">
    <property type="entry name" value="FA_hydroxylase"/>
    <property type="match status" value="1"/>
</dbReference>
<sequence>MKFDKIKNKGQARLFESQHLEMLTKTHPLVIWGMYLPVIGYMLYYSHSTLGYSIGKVALVFIGAMLFWSFFEYIMHRFMFHFSSDSPRLQRIIYVMHGNHHEYPRDKQRLFMPPVPSLILASVIFALMYLFMGPVTFMFFPGFMLGYLIYGSMHYAIHAWNPPIKLLKPLWRNHHLHHYKSDEKGFGVSSAVWDRVFGTFFDLEVEKEDKEKVRQLMFEKKRENTPI</sequence>
<evidence type="ECO:0000256" key="8">
    <source>
        <dbReference type="ARBA" id="ARBA00022833"/>
    </source>
</evidence>
<keyword evidence="9 14" id="KW-1133">Transmembrane helix</keyword>
<dbReference type="InterPro" id="IPR006694">
    <property type="entry name" value="Fatty_acid_hydroxylase"/>
</dbReference>
<dbReference type="EMBL" id="JBEXAC010000002">
    <property type="protein sequence ID" value="MET6999574.1"/>
    <property type="molecule type" value="Genomic_DNA"/>
</dbReference>
<protein>
    <submittedName>
        <fullName evidence="16">Sterol desaturase family protein</fullName>
    </submittedName>
</protein>
<keyword evidence="6" id="KW-0256">Endoplasmic reticulum</keyword>
<evidence type="ECO:0000256" key="4">
    <source>
        <dbReference type="ARBA" id="ARBA00022692"/>
    </source>
</evidence>
<dbReference type="RefSeq" id="WP_354662138.1">
    <property type="nucleotide sequence ID" value="NZ_JBEXAC010000002.1"/>
</dbReference>
<feature type="transmembrane region" description="Helical" evidence="14">
    <location>
        <begin position="52"/>
        <end position="71"/>
    </location>
</feature>
<feature type="transmembrane region" description="Helical" evidence="14">
    <location>
        <begin position="29"/>
        <end position="46"/>
    </location>
</feature>
<dbReference type="PANTHER" id="PTHR12863:SF1">
    <property type="entry name" value="FATTY ACID 2-HYDROXYLASE"/>
    <property type="match status" value="1"/>
</dbReference>
<evidence type="ECO:0000256" key="3">
    <source>
        <dbReference type="ARBA" id="ARBA00022516"/>
    </source>
</evidence>
<accession>A0ABV2TBR7</accession>
<dbReference type="Proteomes" id="UP001549749">
    <property type="component" value="Unassembled WGS sequence"/>
</dbReference>
<feature type="transmembrane region" description="Helical" evidence="14">
    <location>
        <begin position="137"/>
        <end position="157"/>
    </location>
</feature>
<comment type="caution">
    <text evidence="16">The sequence shown here is derived from an EMBL/GenBank/DDBJ whole genome shotgun (WGS) entry which is preliminary data.</text>
</comment>
<evidence type="ECO:0000259" key="15">
    <source>
        <dbReference type="Pfam" id="PF04116"/>
    </source>
</evidence>
<evidence type="ECO:0000256" key="12">
    <source>
        <dbReference type="ARBA" id="ARBA00023136"/>
    </source>
</evidence>
<keyword evidence="11" id="KW-0443">Lipid metabolism</keyword>
<keyword evidence="12 14" id="KW-0472">Membrane</keyword>
<keyword evidence="5" id="KW-0479">Metal-binding</keyword>
<evidence type="ECO:0000256" key="2">
    <source>
        <dbReference type="ARBA" id="ARBA00004477"/>
    </source>
</evidence>
<keyword evidence="7" id="KW-0276">Fatty acid metabolism</keyword>
<keyword evidence="4 14" id="KW-0812">Transmembrane</keyword>
<comment type="subcellular location">
    <subcellularLocation>
        <location evidence="2">Endoplasmic reticulum membrane</location>
        <topology evidence="2">Multi-pass membrane protein</topology>
    </subcellularLocation>
</comment>
<evidence type="ECO:0000256" key="7">
    <source>
        <dbReference type="ARBA" id="ARBA00022832"/>
    </source>
</evidence>
<feature type="domain" description="Fatty acid hydroxylase" evidence="15">
    <location>
        <begin position="62"/>
        <end position="199"/>
    </location>
</feature>
<evidence type="ECO:0000256" key="10">
    <source>
        <dbReference type="ARBA" id="ARBA00023002"/>
    </source>
</evidence>
<evidence type="ECO:0000256" key="5">
    <source>
        <dbReference type="ARBA" id="ARBA00022723"/>
    </source>
</evidence>
<evidence type="ECO:0000256" key="13">
    <source>
        <dbReference type="ARBA" id="ARBA00023160"/>
    </source>
</evidence>
<keyword evidence="17" id="KW-1185">Reference proteome</keyword>
<feature type="transmembrane region" description="Helical" evidence="14">
    <location>
        <begin position="110"/>
        <end position="131"/>
    </location>
</feature>
<evidence type="ECO:0000313" key="17">
    <source>
        <dbReference type="Proteomes" id="UP001549749"/>
    </source>
</evidence>
<evidence type="ECO:0000256" key="1">
    <source>
        <dbReference type="ARBA" id="ARBA00001947"/>
    </source>
</evidence>
<name>A0ABV2TBR7_9BACT</name>
<evidence type="ECO:0000256" key="14">
    <source>
        <dbReference type="SAM" id="Phobius"/>
    </source>
</evidence>
<proteinExistence type="predicted"/>